<evidence type="ECO:0000313" key="1">
    <source>
        <dbReference type="EMBL" id="APG15037.1"/>
    </source>
</evidence>
<proteinExistence type="predicted"/>
<dbReference type="EMBL" id="CP017637">
    <property type="protein sequence ID" value="APG15037.1"/>
    <property type="molecule type" value="Genomic_DNA"/>
</dbReference>
<evidence type="ECO:0000313" key="2">
    <source>
        <dbReference type="Proteomes" id="UP000181962"/>
    </source>
</evidence>
<accession>A0A1L3FNY0</accession>
<protein>
    <submittedName>
        <fullName evidence="1">Uncharacterized protein</fullName>
    </submittedName>
</protein>
<name>A0A1L3FNY0_BRAJP</name>
<sequence length="131" mass="14838">MEVALTEDQDIEREVLIAVFPRECQLLGATNLQHLIEAAGDERSVDVKGGRDLSLKPVIEAMKVGLDAVRQIKADYRKKFPDKPSTEIIIELKGKKYTFRTSDPKMVTMITEVVPKLVDETVKQIDKKRTK</sequence>
<gene>
    <name evidence="1" type="ORF">BKD09_42665</name>
</gene>
<organism evidence="1 2">
    <name type="scientific">Bradyrhizobium japonicum</name>
    <dbReference type="NCBI Taxonomy" id="375"/>
    <lineage>
        <taxon>Bacteria</taxon>
        <taxon>Pseudomonadati</taxon>
        <taxon>Pseudomonadota</taxon>
        <taxon>Alphaproteobacteria</taxon>
        <taxon>Hyphomicrobiales</taxon>
        <taxon>Nitrobacteraceae</taxon>
        <taxon>Bradyrhizobium</taxon>
    </lineage>
</organism>
<reference evidence="1 2" key="1">
    <citation type="submission" date="2016-11" db="EMBL/GenBank/DDBJ databases">
        <title>Complete Genome Sequence of Bradyrhizobium sp. strain J5, an isolated from soybean nodule in Hokkaido.</title>
        <authorList>
            <person name="Kanehara K."/>
        </authorList>
    </citation>
    <scope>NUCLEOTIDE SEQUENCE [LARGE SCALE GENOMIC DNA]</scope>
    <source>
        <strain evidence="1 2">J5</strain>
    </source>
</reference>
<dbReference type="AlphaFoldDB" id="A0A1L3FNY0"/>
<dbReference type="Proteomes" id="UP000181962">
    <property type="component" value="Chromosome"/>
</dbReference>